<proteinExistence type="predicted"/>
<reference evidence="1 2" key="1">
    <citation type="submission" date="2018-03" db="EMBL/GenBank/DDBJ databases">
        <title>Draft genome sequence of Rohu Carp (Labeo rohita).</title>
        <authorList>
            <person name="Das P."/>
            <person name="Kushwaha B."/>
            <person name="Joshi C.G."/>
            <person name="Kumar D."/>
            <person name="Nagpure N.S."/>
            <person name="Sahoo L."/>
            <person name="Das S.P."/>
            <person name="Bit A."/>
            <person name="Patnaik S."/>
            <person name="Meher P.K."/>
            <person name="Jayasankar P."/>
            <person name="Koringa P.G."/>
            <person name="Patel N.V."/>
            <person name="Hinsu A.T."/>
            <person name="Kumar R."/>
            <person name="Pandey M."/>
            <person name="Agarwal S."/>
            <person name="Srivastava S."/>
            <person name="Singh M."/>
            <person name="Iquebal M.A."/>
            <person name="Jaiswal S."/>
            <person name="Angadi U.B."/>
            <person name="Kumar N."/>
            <person name="Raza M."/>
            <person name="Shah T.M."/>
            <person name="Rai A."/>
            <person name="Jena J.K."/>
        </authorList>
    </citation>
    <scope>NUCLEOTIDE SEQUENCE [LARGE SCALE GENOMIC DNA]</scope>
    <source>
        <strain evidence="1">DASCIFA01</strain>
        <tissue evidence="1">Testis</tissue>
    </source>
</reference>
<organism evidence="1 2">
    <name type="scientific">Labeo rohita</name>
    <name type="common">Indian major carp</name>
    <name type="synonym">Cyprinus rohita</name>
    <dbReference type="NCBI Taxonomy" id="84645"/>
    <lineage>
        <taxon>Eukaryota</taxon>
        <taxon>Metazoa</taxon>
        <taxon>Chordata</taxon>
        <taxon>Craniata</taxon>
        <taxon>Vertebrata</taxon>
        <taxon>Euteleostomi</taxon>
        <taxon>Actinopterygii</taxon>
        <taxon>Neopterygii</taxon>
        <taxon>Teleostei</taxon>
        <taxon>Ostariophysi</taxon>
        <taxon>Cypriniformes</taxon>
        <taxon>Cyprinidae</taxon>
        <taxon>Labeoninae</taxon>
        <taxon>Labeonini</taxon>
        <taxon>Labeo</taxon>
    </lineage>
</organism>
<gene>
    <name evidence="1" type="ORF">ROHU_002866</name>
</gene>
<evidence type="ECO:0000313" key="2">
    <source>
        <dbReference type="Proteomes" id="UP000290572"/>
    </source>
</evidence>
<evidence type="ECO:0000313" key="1">
    <source>
        <dbReference type="EMBL" id="RXN36537.1"/>
    </source>
</evidence>
<dbReference type="PANTHER" id="PTHR14918">
    <property type="entry name" value="KICSTOR COMPLEX PROTEIN SZT2"/>
    <property type="match status" value="1"/>
</dbReference>
<sequence length="170" mass="18741">MILGQFFLRHAVQLEEGDTGTLQAVYQTTYLPWVTFMNRLGIACIALSFVDAKGSALQVPAQDGSGPPLRGDVSSISLQPDQFEALTTVIKVDSSSQSSGAAVRVRFDVWEQGNISPMQLTDRLRAALRHALCDVIMEMRVLPNPLCLDTFCLPVAVQRDESTGEQWMHM</sequence>
<dbReference type="PANTHER" id="PTHR14918:SF3">
    <property type="entry name" value="KICSTOR COMPLEX PROTEIN SZT2"/>
    <property type="match status" value="1"/>
</dbReference>
<dbReference type="EMBL" id="QBIY01007875">
    <property type="protein sequence ID" value="RXN36537.1"/>
    <property type="molecule type" value="Genomic_DNA"/>
</dbReference>
<dbReference type="InterPro" id="IPR033228">
    <property type="entry name" value="SZT2"/>
</dbReference>
<dbReference type="Proteomes" id="UP000290572">
    <property type="component" value="Unassembled WGS sequence"/>
</dbReference>
<dbReference type="AlphaFoldDB" id="A0A498NYQ7"/>
<accession>A0A498NYQ7</accession>
<dbReference type="STRING" id="84645.A0A498NYQ7"/>
<comment type="caution">
    <text evidence="1">The sequence shown here is derived from an EMBL/GenBank/DDBJ whole genome shotgun (WGS) entry which is preliminary data.</text>
</comment>
<protein>
    <submittedName>
        <fullName evidence="1">SZT2 isoform X1</fullName>
    </submittedName>
</protein>
<keyword evidence="2" id="KW-1185">Reference proteome</keyword>
<name>A0A498NYQ7_LABRO</name>
<dbReference type="GO" id="GO:0005777">
    <property type="term" value="C:peroxisome"/>
    <property type="evidence" value="ECO:0007669"/>
    <property type="project" value="InterPro"/>
</dbReference>